<dbReference type="CDD" id="cd02068">
    <property type="entry name" value="radical_SAM_B12_BD"/>
    <property type="match status" value="1"/>
</dbReference>
<dbReference type="PROSITE" id="PS51918">
    <property type="entry name" value="RADICAL_SAM"/>
    <property type="match status" value="1"/>
</dbReference>
<dbReference type="KEGG" id="vai:BU251_00780"/>
<dbReference type="SFLD" id="SFLDS00029">
    <property type="entry name" value="Radical_SAM"/>
    <property type="match status" value="1"/>
</dbReference>
<keyword evidence="8" id="KW-1133">Transmembrane helix</keyword>
<keyword evidence="2" id="KW-0489">Methyltransferase</keyword>
<dbReference type="Proteomes" id="UP000287243">
    <property type="component" value="Chromosome"/>
</dbReference>
<dbReference type="PANTHER" id="PTHR43409:SF7">
    <property type="entry name" value="BLL1977 PROTEIN"/>
    <property type="match status" value="1"/>
</dbReference>
<evidence type="ECO:0000256" key="8">
    <source>
        <dbReference type="SAM" id="Phobius"/>
    </source>
</evidence>
<proteinExistence type="predicted"/>
<gene>
    <name evidence="11" type="ORF">BU251_00780</name>
</gene>
<feature type="domain" description="Radical SAM core" evidence="10">
    <location>
        <begin position="159"/>
        <end position="389"/>
    </location>
</feature>
<dbReference type="SFLD" id="SFLDG01082">
    <property type="entry name" value="B12-binding_domain_containing"/>
    <property type="match status" value="1"/>
</dbReference>
<dbReference type="InterPro" id="IPR034466">
    <property type="entry name" value="Methyltransferase_Class_B"/>
</dbReference>
<dbReference type="AlphaFoldDB" id="A0A410P2M1"/>
<dbReference type="InterPro" id="IPR023404">
    <property type="entry name" value="rSAM_horseshoe"/>
</dbReference>
<dbReference type="GO" id="GO:0046872">
    <property type="term" value="F:metal ion binding"/>
    <property type="evidence" value="ECO:0007669"/>
    <property type="project" value="UniProtKB-KW"/>
</dbReference>
<dbReference type="InterPro" id="IPR058240">
    <property type="entry name" value="rSAM_sf"/>
</dbReference>
<keyword evidence="4" id="KW-0949">S-adenosyl-L-methionine</keyword>
<dbReference type="GO" id="GO:0051539">
    <property type="term" value="F:4 iron, 4 sulfur cluster binding"/>
    <property type="evidence" value="ECO:0007669"/>
    <property type="project" value="UniProtKB-KW"/>
</dbReference>
<dbReference type="EMBL" id="CP019384">
    <property type="protein sequence ID" value="QAT16370.1"/>
    <property type="molecule type" value="Genomic_DNA"/>
</dbReference>
<protein>
    <submittedName>
        <fullName evidence="11">Uncharacterized protein</fullName>
    </submittedName>
</protein>
<feature type="domain" description="B12-binding" evidence="9">
    <location>
        <begin position="69"/>
        <end position="140"/>
    </location>
</feature>
<evidence type="ECO:0000256" key="1">
    <source>
        <dbReference type="ARBA" id="ARBA00001966"/>
    </source>
</evidence>
<keyword evidence="12" id="KW-1185">Reference proteome</keyword>
<evidence type="ECO:0000256" key="3">
    <source>
        <dbReference type="ARBA" id="ARBA00022679"/>
    </source>
</evidence>
<dbReference type="Pfam" id="PF02310">
    <property type="entry name" value="B12-binding"/>
    <property type="match status" value="1"/>
</dbReference>
<evidence type="ECO:0000313" key="12">
    <source>
        <dbReference type="Proteomes" id="UP000287243"/>
    </source>
</evidence>
<keyword evidence="8" id="KW-0812">Transmembrane</keyword>
<dbReference type="GO" id="GO:0003824">
    <property type="term" value="F:catalytic activity"/>
    <property type="evidence" value="ECO:0007669"/>
    <property type="project" value="InterPro"/>
</dbReference>
<dbReference type="PROSITE" id="PS51332">
    <property type="entry name" value="B12_BINDING"/>
    <property type="match status" value="1"/>
</dbReference>
<dbReference type="CDD" id="cd01335">
    <property type="entry name" value="Radical_SAM"/>
    <property type="match status" value="1"/>
</dbReference>
<organism evidence="11 12">
    <name type="scientific">Velamenicoccus archaeovorus</name>
    <dbReference type="NCBI Taxonomy" id="1930593"/>
    <lineage>
        <taxon>Bacteria</taxon>
        <taxon>Pseudomonadati</taxon>
        <taxon>Candidatus Omnitrophota</taxon>
        <taxon>Candidatus Velamenicoccus</taxon>
    </lineage>
</organism>
<dbReference type="GO" id="GO:0031419">
    <property type="term" value="F:cobalamin binding"/>
    <property type="evidence" value="ECO:0007669"/>
    <property type="project" value="InterPro"/>
</dbReference>
<evidence type="ECO:0000256" key="2">
    <source>
        <dbReference type="ARBA" id="ARBA00022603"/>
    </source>
</evidence>
<keyword evidence="6" id="KW-0408">Iron</keyword>
<feature type="transmembrane region" description="Helical" evidence="8">
    <location>
        <begin position="388"/>
        <end position="407"/>
    </location>
</feature>
<keyword evidence="3" id="KW-0808">Transferase</keyword>
<dbReference type="SMART" id="SM00729">
    <property type="entry name" value="Elp3"/>
    <property type="match status" value="1"/>
</dbReference>
<evidence type="ECO:0000259" key="9">
    <source>
        <dbReference type="PROSITE" id="PS51332"/>
    </source>
</evidence>
<name>A0A410P2M1_VELA1</name>
<reference evidence="11 12" key="1">
    <citation type="submission" date="2017-01" db="EMBL/GenBank/DDBJ databases">
        <title>First insights into the biology of 'candidatus Vampirococcus archaeovorus'.</title>
        <authorList>
            <person name="Kizina J."/>
            <person name="Jordan S."/>
            <person name="Stueber K."/>
            <person name="Reinhardt R."/>
            <person name="Harder J."/>
        </authorList>
    </citation>
    <scope>NUCLEOTIDE SEQUENCE [LARGE SCALE GENOMIC DNA]</scope>
    <source>
        <strain evidence="11 12">LiM</strain>
    </source>
</reference>
<dbReference type="InterPro" id="IPR006158">
    <property type="entry name" value="Cobalamin-bd"/>
</dbReference>
<evidence type="ECO:0000313" key="11">
    <source>
        <dbReference type="EMBL" id="QAT16370.1"/>
    </source>
</evidence>
<keyword evidence="8" id="KW-0472">Membrane</keyword>
<keyword evidence="5" id="KW-0479">Metal-binding</keyword>
<evidence type="ECO:0000256" key="7">
    <source>
        <dbReference type="ARBA" id="ARBA00023014"/>
    </source>
</evidence>
<accession>A0A410P2M1</accession>
<dbReference type="InterPro" id="IPR007197">
    <property type="entry name" value="rSAM"/>
</dbReference>
<evidence type="ECO:0000256" key="5">
    <source>
        <dbReference type="ARBA" id="ARBA00022723"/>
    </source>
</evidence>
<feature type="transmembrane region" description="Helical" evidence="8">
    <location>
        <begin position="414"/>
        <end position="433"/>
    </location>
</feature>
<dbReference type="Gene3D" id="3.80.30.20">
    <property type="entry name" value="tm_1862 like domain"/>
    <property type="match status" value="1"/>
</dbReference>
<evidence type="ECO:0000256" key="4">
    <source>
        <dbReference type="ARBA" id="ARBA00022691"/>
    </source>
</evidence>
<keyword evidence="7" id="KW-0411">Iron-sulfur</keyword>
<dbReference type="InterPro" id="IPR006638">
    <property type="entry name" value="Elp3/MiaA/NifB-like_rSAM"/>
</dbReference>
<evidence type="ECO:0000259" key="10">
    <source>
        <dbReference type="PROSITE" id="PS51918"/>
    </source>
</evidence>
<dbReference type="InterPro" id="IPR051198">
    <property type="entry name" value="BchE-like"/>
</dbReference>
<dbReference type="GO" id="GO:0005829">
    <property type="term" value="C:cytosol"/>
    <property type="evidence" value="ECO:0007669"/>
    <property type="project" value="TreeGrafter"/>
</dbReference>
<comment type="cofactor">
    <cofactor evidence="1">
        <name>[4Fe-4S] cluster</name>
        <dbReference type="ChEBI" id="CHEBI:49883"/>
    </cofactor>
</comment>
<dbReference type="Gene3D" id="3.40.50.280">
    <property type="entry name" value="Cobalamin-binding domain"/>
    <property type="match status" value="1"/>
</dbReference>
<sequence>MTTPPQNELFLINPCASYRLIDAIQNSFTGNPFPHALVTLAALTPVSYRVTFINKKIFWKKKDFSAGKLVAITCLTSAARHAYRLADRFRRAGSKVVLGGPHVSALPQEALQHADSVVIGEAESVWKDVLADFEAGRLKARYQGEPLEDFFSPVYDYYRRMEPAFLSRLGLHIDRGCKYRCDFCARISEWCRSIKMEQVLQLVERIKQAPRPFYLRKPFVVFRCDNIFSNPAYTKELFRKLAAFGVDWGANCSIDMCFDEEALRLAEESGCRVLLIGFETIHPHKYKKTSLRQVRSSEDYLTALGNLRRHRIGAVGSFIVGADEDGPADYLKLLWFLARARLWRSYLTLLTPFPGSRLFERLNAEGRIFSFNWTRYNFFNCVYKPKNMPVFSLYLWFYGVCLVSLLFSPQYITMYLVALFLYQLSYHFSYNFVSWLSR</sequence>
<dbReference type="PANTHER" id="PTHR43409">
    <property type="entry name" value="ANAEROBIC MAGNESIUM-PROTOPORPHYRIN IX MONOMETHYL ESTER CYCLASE-RELATED"/>
    <property type="match status" value="1"/>
</dbReference>
<dbReference type="SFLD" id="SFLDG01123">
    <property type="entry name" value="methyltransferase_(Class_B)"/>
    <property type="match status" value="1"/>
</dbReference>
<dbReference type="Pfam" id="PF04055">
    <property type="entry name" value="Radical_SAM"/>
    <property type="match status" value="1"/>
</dbReference>
<dbReference type="SUPFAM" id="SSF102114">
    <property type="entry name" value="Radical SAM enzymes"/>
    <property type="match status" value="1"/>
</dbReference>
<evidence type="ECO:0000256" key="6">
    <source>
        <dbReference type="ARBA" id="ARBA00023004"/>
    </source>
</evidence>